<feature type="compositionally biased region" description="Acidic residues" evidence="1">
    <location>
        <begin position="1187"/>
        <end position="1196"/>
    </location>
</feature>
<sequence length="1480" mass="171540">MNKKVLDMDKGKGRKKQQKDVRNYDFKKTGKVFKYKKNDLKKRSFGLNKSWKNKINNTYGREEKKGSRKQFNSNNHGIGNYSNEGWRKSTPPMNNRTPQCDFENLVDNVVENKISLKKTDQCFIANVKKIYSINHSWFSVKKNLEHIVSKYVLKKKKKNYQYDDVNFYLKKMRSRQRRKGKRTENENEEETPVGEDEEQKYHQQAKSQNKLLFLNPEDMIFQLDEETKEIVLNNKMWKSKIKQLLKKKISAYEERENVANSNEDDFTDKSRTIDYNDVPVCLRQLYELGNEYRDSSNYGVGANNANSGGISTNHHHRGGKIKLKLLLKRNVNMSSVYNLLYDIGLNLMCEYYKIYVDKYSEDEEKIHLEIIHNKSNVFTDRINNMVVLFKKNPLVYILYVKILLDYYNKREDVFIRKSILECVKHVFIFILPNESLETLEGNNREVVNYILNVLFNRFNFKEYNFASFHFFLNALLYIYALENFMKKLFLQYIYILKNAMYSSIPSVFYVSVNNLKQFCLKKRENRFANLNILLEGYLSITKGNPLILNTLKHIITIEGMQHYVVFFLFEQVLSNLRYCVEQIVQSLKNGDKENVLNEKLKKEIVNMNRSLFILYKIKSNSFNDITENIIYFATYIFEMFSKNVFELFDKRNVLLKEWSIEKMSYIKYTSAEGESFESGKAPKDDLGCDAGGNVGDKQPAHEISQVSPLNLSQTSKLEGAPRNGQFATKEEGYNWSNGSATKIVGAPSNSQSVRSDNSSAIGASTKETNVVSGEEFREGSEDTLGGGDNEGKEVQNGAQNGTQSGTQCGSTNSNSRGSKHVDRHKKTEDDSTFHQHCLYGYLSKTILKVLSSILVNNIYFIIYNRCIMLKNQNSTGGRGGTGGNEKPAEDKYLHSLNILSLLKIIKSVESYKIKINFLIIMFLLLYSSNQIDDNIYCYFYSILRNINYYESDHTYNFYGLITALILTDRNLIRNVSFIKRIFQHSIHAKESWTHLFSLMMIRYLVLKKNILMKFLFNDENSLYAQNLDNVKNAYMVKFNKYHKGGKNPIINDEMFLYNKSVNNPLDANSILTHLYEFYNFSSLLNDNFKNVLFEFRNITIFNYNSIQMNKFGVHKNSFANNGFMRNRPLLVQPGQRNGAISNGTIDNGSVASADKPDLNEGDSVENPTPKGKNTEEEASLQNSGDANDNDNDNDDDIVINVKSNRQWTRNTQIMNGATDGISPSVRAPIPPPPSINETTVNNKANNWSQFTTQQRPPEPPPSAHDSSTCYPYMYRYETKDVIDILDKLSVEYKSAQEQVNMLNIFNNFMHDSCMNEKREKNDQVKTQGMFKLMNNPYQKYFYHILNVYNNNSFKKFKDKYQIRRNKSGGDVSSARGSSDDDDDATGSVLDEEQEEDEFLDDFIHKNFDVGKDLDDDDFIFNQTTPKKKRKKSEQDNFGKDKNLNNISKRKKKQESDALTDDVMEFSDFAKLKTKKKKKGE</sequence>
<feature type="region of interest" description="Disordered" evidence="1">
    <location>
        <begin position="1"/>
        <end position="23"/>
    </location>
</feature>
<proteinExistence type="predicted"/>
<feature type="compositionally biased region" description="Acidic residues" evidence="1">
    <location>
        <begin position="186"/>
        <end position="198"/>
    </location>
</feature>
<evidence type="ECO:0000313" key="3">
    <source>
        <dbReference type="Proteomes" id="UP000054561"/>
    </source>
</evidence>
<feature type="region of interest" description="Disordered" evidence="1">
    <location>
        <begin position="1421"/>
        <end position="1457"/>
    </location>
</feature>
<feature type="region of interest" description="Disordered" evidence="1">
    <location>
        <begin position="173"/>
        <end position="201"/>
    </location>
</feature>
<feature type="region of interest" description="Disordered" evidence="1">
    <location>
        <begin position="699"/>
        <end position="828"/>
    </location>
</feature>
<dbReference type="OrthoDB" id="371793at2759"/>
<dbReference type="EMBL" id="KQ001661">
    <property type="protein sequence ID" value="KJP88436.1"/>
    <property type="molecule type" value="Genomic_DNA"/>
</dbReference>
<feature type="compositionally biased region" description="Polar residues" evidence="1">
    <location>
        <begin position="760"/>
        <end position="771"/>
    </location>
</feature>
<dbReference type="Proteomes" id="UP000054561">
    <property type="component" value="Unassembled WGS sequence"/>
</dbReference>
<feature type="compositionally biased region" description="Polar residues" evidence="1">
    <location>
        <begin position="69"/>
        <end position="83"/>
    </location>
</feature>
<protein>
    <submittedName>
        <fullName evidence="2">Uncharacterized protein</fullName>
    </submittedName>
</protein>
<reference evidence="2 3" key="1">
    <citation type="submission" date="2014-03" db="EMBL/GenBank/DDBJ databases">
        <title>The Genome Sequence of Plasmodium fragile nilgiri.</title>
        <authorList>
            <consortium name="The Broad Institute Genomics Platform"/>
            <consortium name="The Broad Institute Genome Sequencing Center for Infectious Disease"/>
            <person name="Neafsey D."/>
            <person name="Duraisingh M."/>
            <person name="Young S.K."/>
            <person name="Zeng Q."/>
            <person name="Gargeya S."/>
            <person name="Abouelleil A."/>
            <person name="Alvarado L."/>
            <person name="Chapman S.B."/>
            <person name="Gainer-Dewar J."/>
            <person name="Goldberg J."/>
            <person name="Griggs A."/>
            <person name="Gujja S."/>
            <person name="Hansen M."/>
            <person name="Howarth C."/>
            <person name="Imamovic A."/>
            <person name="Larimer J."/>
            <person name="Pearson M."/>
            <person name="Poon T.W."/>
            <person name="Priest M."/>
            <person name="Roberts A."/>
            <person name="Saif S."/>
            <person name="Shea T."/>
            <person name="Sykes S."/>
            <person name="Wortman J."/>
            <person name="Nusbaum C."/>
            <person name="Birren B."/>
        </authorList>
    </citation>
    <scope>NUCLEOTIDE SEQUENCE [LARGE SCALE GENOMIC DNA]</scope>
    <source>
        <strain evidence="3">nilgiri</strain>
    </source>
</reference>
<organism evidence="2 3">
    <name type="scientific">Plasmodium fragile</name>
    <dbReference type="NCBI Taxonomy" id="5857"/>
    <lineage>
        <taxon>Eukaryota</taxon>
        <taxon>Sar</taxon>
        <taxon>Alveolata</taxon>
        <taxon>Apicomplexa</taxon>
        <taxon>Aconoidasida</taxon>
        <taxon>Haemosporida</taxon>
        <taxon>Plasmodiidae</taxon>
        <taxon>Plasmodium</taxon>
        <taxon>Plasmodium (Plasmodium)</taxon>
    </lineage>
</organism>
<evidence type="ECO:0000313" key="2">
    <source>
        <dbReference type="EMBL" id="KJP88436.1"/>
    </source>
</evidence>
<dbReference type="RefSeq" id="XP_012334946.1">
    <property type="nucleotide sequence ID" value="XM_012479523.1"/>
</dbReference>
<feature type="compositionally biased region" description="Polar residues" evidence="1">
    <location>
        <begin position="1134"/>
        <end position="1150"/>
    </location>
</feature>
<feature type="region of interest" description="Disordered" evidence="1">
    <location>
        <begin position="1134"/>
        <end position="1196"/>
    </location>
</feature>
<gene>
    <name evidence="2" type="ORF">AK88_01888</name>
</gene>
<feature type="compositionally biased region" description="Basic and acidic residues" evidence="1">
    <location>
        <begin position="1"/>
        <end position="11"/>
    </location>
</feature>
<feature type="compositionally biased region" description="Polar residues" evidence="1">
    <location>
        <begin position="796"/>
        <end position="816"/>
    </location>
</feature>
<feature type="compositionally biased region" description="Polar residues" evidence="1">
    <location>
        <begin position="704"/>
        <end position="716"/>
    </location>
</feature>
<feature type="region of interest" description="Disordered" evidence="1">
    <location>
        <begin position="1364"/>
        <end position="1390"/>
    </location>
</feature>
<dbReference type="OMA" id="FNFKEYN"/>
<name>A0A0D9QRY2_PLAFR</name>
<keyword evidence="3" id="KW-1185">Reference proteome</keyword>
<dbReference type="VEuPathDB" id="PlasmoDB:AK88_01888"/>
<dbReference type="GeneID" id="24267202"/>
<feature type="region of interest" description="Disordered" evidence="1">
    <location>
        <begin position="56"/>
        <end position="92"/>
    </location>
</feature>
<feature type="compositionally biased region" description="Low complexity" evidence="1">
    <location>
        <begin position="748"/>
        <end position="759"/>
    </location>
</feature>
<feature type="region of interest" description="Disordered" evidence="1">
    <location>
        <begin position="1208"/>
        <end position="1240"/>
    </location>
</feature>
<feature type="compositionally biased region" description="Basic and acidic residues" evidence="1">
    <location>
        <begin position="1432"/>
        <end position="1442"/>
    </location>
</feature>
<accession>A0A0D9QRY2</accession>
<feature type="compositionally biased region" description="Acidic residues" evidence="1">
    <location>
        <begin position="1379"/>
        <end position="1390"/>
    </location>
</feature>
<evidence type="ECO:0000256" key="1">
    <source>
        <dbReference type="SAM" id="MobiDB-lite"/>
    </source>
</evidence>